<sequence length="115" mass="13877">MKYFTFHVDDSGAIEDVDYKKINGQYIAVCKMYDDVEFNKLNDILHSINEYILNEKALKILKESKTIQFDLRKAKVLRKEKLLGFLKKNKPYEYFHLTFPDEYAIECYNWIDFEE</sequence>
<dbReference type="AlphaFoldDB" id="A0A8J7J2T1"/>
<evidence type="ECO:0000313" key="1">
    <source>
        <dbReference type="EMBL" id="MBJ6367934.1"/>
    </source>
</evidence>
<keyword evidence="2" id="KW-1185">Reference proteome</keyword>
<reference evidence="1" key="1">
    <citation type="submission" date="2020-12" db="EMBL/GenBank/DDBJ databases">
        <title>Snuella sp. nov., isolated from sediment in Incheon.</title>
        <authorList>
            <person name="Kim W."/>
        </authorList>
    </citation>
    <scope>NUCLEOTIDE SEQUENCE</scope>
    <source>
        <strain evidence="1">CAU 1569</strain>
    </source>
</reference>
<organism evidence="1 2">
    <name type="scientific">Snuella sedimenti</name>
    <dbReference type="NCBI Taxonomy" id="2798802"/>
    <lineage>
        <taxon>Bacteria</taxon>
        <taxon>Pseudomonadati</taxon>
        <taxon>Bacteroidota</taxon>
        <taxon>Flavobacteriia</taxon>
        <taxon>Flavobacteriales</taxon>
        <taxon>Flavobacteriaceae</taxon>
        <taxon>Snuella</taxon>
    </lineage>
</organism>
<accession>A0A8J7J2T1</accession>
<protein>
    <submittedName>
        <fullName evidence="1">Uncharacterized protein</fullName>
    </submittedName>
</protein>
<proteinExistence type="predicted"/>
<evidence type="ECO:0000313" key="2">
    <source>
        <dbReference type="Proteomes" id="UP000610931"/>
    </source>
</evidence>
<dbReference type="RefSeq" id="WP_199114696.1">
    <property type="nucleotide sequence ID" value="NZ_JAELVQ010000007.1"/>
</dbReference>
<dbReference type="EMBL" id="JAELVQ010000007">
    <property type="protein sequence ID" value="MBJ6367934.1"/>
    <property type="molecule type" value="Genomic_DNA"/>
</dbReference>
<dbReference type="Proteomes" id="UP000610931">
    <property type="component" value="Unassembled WGS sequence"/>
</dbReference>
<gene>
    <name evidence="1" type="ORF">JF259_07520</name>
</gene>
<name>A0A8J7J2T1_9FLAO</name>
<comment type="caution">
    <text evidence="1">The sequence shown here is derived from an EMBL/GenBank/DDBJ whole genome shotgun (WGS) entry which is preliminary data.</text>
</comment>